<dbReference type="InterPro" id="IPR026039">
    <property type="entry name" value="YfgM"/>
</dbReference>
<evidence type="ECO:0000256" key="8">
    <source>
        <dbReference type="ARBA" id="ARBA00024235"/>
    </source>
</evidence>
<dbReference type="Pfam" id="PF09976">
    <property type="entry name" value="TPR_21"/>
    <property type="match status" value="1"/>
</dbReference>
<name>A0A662ZHP2_9GAMM</name>
<evidence type="ECO:0000313" key="11">
    <source>
        <dbReference type="EMBL" id="SFP01407.1"/>
    </source>
</evidence>
<dbReference type="PANTHER" id="PTHR38035">
    <property type="entry name" value="UPF0070 PROTEIN YFGM"/>
    <property type="match status" value="1"/>
</dbReference>
<evidence type="ECO:0000256" key="4">
    <source>
        <dbReference type="ARBA" id="ARBA00022989"/>
    </source>
</evidence>
<evidence type="ECO:0000256" key="3">
    <source>
        <dbReference type="ARBA" id="ARBA00022692"/>
    </source>
</evidence>
<evidence type="ECO:0000259" key="10">
    <source>
        <dbReference type="Pfam" id="PF09976"/>
    </source>
</evidence>
<dbReference type="PANTHER" id="PTHR38035:SF1">
    <property type="entry name" value="ANCILLARY SECYEG TRANSLOCON SUBUNIT"/>
    <property type="match status" value="1"/>
</dbReference>
<dbReference type="InterPro" id="IPR011990">
    <property type="entry name" value="TPR-like_helical_dom_sf"/>
</dbReference>
<dbReference type="GO" id="GO:0005886">
    <property type="term" value="C:plasma membrane"/>
    <property type="evidence" value="ECO:0007669"/>
    <property type="project" value="UniProtKB-SubCell"/>
</dbReference>
<evidence type="ECO:0000256" key="6">
    <source>
        <dbReference type="ARBA" id="ARBA00023186"/>
    </source>
</evidence>
<dbReference type="AlphaFoldDB" id="A0A662ZHP2"/>
<evidence type="ECO:0000256" key="5">
    <source>
        <dbReference type="ARBA" id="ARBA00023136"/>
    </source>
</evidence>
<dbReference type="Proteomes" id="UP000243745">
    <property type="component" value="Unassembled WGS sequence"/>
</dbReference>
<keyword evidence="12" id="KW-1185">Reference proteome</keyword>
<feature type="transmembrane region" description="Helical" evidence="9">
    <location>
        <begin position="25"/>
        <end position="43"/>
    </location>
</feature>
<gene>
    <name evidence="11" type="ORF">SAMN02910344_00189</name>
</gene>
<evidence type="ECO:0000256" key="9">
    <source>
        <dbReference type="SAM" id="Phobius"/>
    </source>
</evidence>
<dbReference type="RefSeq" id="WP_031578520.1">
    <property type="nucleotide sequence ID" value="NZ_FOXF01000002.1"/>
</dbReference>
<evidence type="ECO:0000313" key="12">
    <source>
        <dbReference type="Proteomes" id="UP000243745"/>
    </source>
</evidence>
<evidence type="ECO:0000256" key="7">
    <source>
        <dbReference type="ARBA" id="ARBA00024197"/>
    </source>
</evidence>
<keyword evidence="3 9" id="KW-0812">Transmembrane</keyword>
<dbReference type="Gene3D" id="1.25.40.10">
    <property type="entry name" value="Tetratricopeptide repeat domain"/>
    <property type="match status" value="1"/>
</dbReference>
<proteinExistence type="inferred from homology"/>
<dbReference type="SUPFAM" id="SSF48452">
    <property type="entry name" value="TPR-like"/>
    <property type="match status" value="1"/>
</dbReference>
<comment type="similarity">
    <text evidence="7">Belongs to the YfgM family.</text>
</comment>
<comment type="subcellular location">
    <subcellularLocation>
        <location evidence="1">Cell membrane</location>
        <topology evidence="1">Single-pass type II membrane protein</topology>
    </subcellularLocation>
</comment>
<accession>A0A662ZHP2</accession>
<evidence type="ECO:0000256" key="1">
    <source>
        <dbReference type="ARBA" id="ARBA00004401"/>
    </source>
</evidence>
<keyword evidence="6" id="KW-0143">Chaperone</keyword>
<dbReference type="EMBL" id="FOXF01000002">
    <property type="protein sequence ID" value="SFP01407.1"/>
    <property type="molecule type" value="Genomic_DNA"/>
</dbReference>
<organism evidence="11 12">
    <name type="scientific">Ruminobacter amylophilus</name>
    <dbReference type="NCBI Taxonomy" id="867"/>
    <lineage>
        <taxon>Bacteria</taxon>
        <taxon>Pseudomonadati</taxon>
        <taxon>Pseudomonadota</taxon>
        <taxon>Gammaproteobacteria</taxon>
        <taxon>Aeromonadales</taxon>
        <taxon>Succinivibrionaceae</taxon>
        <taxon>Ruminobacter</taxon>
    </lineage>
</organism>
<sequence>MDVFEADAQQREEELHRWWQENWKSIVMGIVLAIAIITVVFMYRDYTKKVKYQNAVDFYAIVMNSDLSDANSVNDVKKFIGDHSSDVYSQLASLSLAKQYVAEKKYQEAADLLKASIGASRDNILDDVIRLRVARLNIELKKFDEANAVLDAITNREAFKFEVASLKGDAAYANKDNAAALKFYEEALSSAKADDDTNVVKMKRDSLKTVKGVTAVKAAEKQEGASQQPAADVKAEEAVKAEDIAAKTVAAEESAAK</sequence>
<evidence type="ECO:0000256" key="2">
    <source>
        <dbReference type="ARBA" id="ARBA00022475"/>
    </source>
</evidence>
<feature type="domain" description="Ancillary SecYEG translocon subunit/Cell division coordinator CpoB TPR" evidence="10">
    <location>
        <begin position="17"/>
        <end position="208"/>
    </location>
</feature>
<keyword evidence="2" id="KW-1003">Cell membrane</keyword>
<dbReference type="InterPro" id="IPR018704">
    <property type="entry name" value="SecYEG/CpoB_TPR"/>
</dbReference>
<keyword evidence="4 9" id="KW-1133">Transmembrane helix</keyword>
<dbReference type="GO" id="GO:0044877">
    <property type="term" value="F:protein-containing complex binding"/>
    <property type="evidence" value="ECO:0007669"/>
    <property type="project" value="InterPro"/>
</dbReference>
<keyword evidence="5 9" id="KW-0472">Membrane</keyword>
<reference evidence="11 12" key="1">
    <citation type="submission" date="2016-10" db="EMBL/GenBank/DDBJ databases">
        <authorList>
            <person name="Varghese N."/>
            <person name="Submissions S."/>
        </authorList>
    </citation>
    <scope>NUCLEOTIDE SEQUENCE [LARGE SCALE GENOMIC DNA]</scope>
    <source>
        <strain evidence="11 12">DSM 1361</strain>
    </source>
</reference>
<dbReference type="OrthoDB" id="9789675at2"/>
<protein>
    <recommendedName>
        <fullName evidence="8">Ancillary SecYEG translocon subunit</fullName>
    </recommendedName>
</protein>